<dbReference type="RefSeq" id="WP_379660627.1">
    <property type="nucleotide sequence ID" value="NZ_JBHUDG010000001.1"/>
</dbReference>
<reference evidence="3" key="1">
    <citation type="journal article" date="2019" name="Int. J. Syst. Evol. Microbiol.">
        <title>The Global Catalogue of Microorganisms (GCM) 10K type strain sequencing project: providing services to taxonomists for standard genome sequencing and annotation.</title>
        <authorList>
            <consortium name="The Broad Institute Genomics Platform"/>
            <consortium name="The Broad Institute Genome Sequencing Center for Infectious Disease"/>
            <person name="Wu L."/>
            <person name="Ma J."/>
        </authorList>
    </citation>
    <scope>NUCLEOTIDE SEQUENCE [LARGE SCALE GENOMIC DNA]</scope>
    <source>
        <strain evidence="3">CCUG 53762</strain>
    </source>
</reference>
<name>A0ABW4I7L4_9SPHI</name>
<sequence>MTVTFENRKIYYLFLASLSRIEELLNTILCVQVEARGDLPRKNRVLDFKEKWLDKQDVLQLLKISERTLYNLRKSNKLPEKMIGGKMYFNMQDVEKLMT</sequence>
<comment type="caution">
    <text evidence="2">The sequence shown here is derived from an EMBL/GenBank/DDBJ whole genome shotgun (WGS) entry which is preliminary data.</text>
</comment>
<dbReference type="PANTHER" id="PTHR34585">
    <property type="match status" value="1"/>
</dbReference>
<dbReference type="EMBL" id="JBHUDG010000001">
    <property type="protein sequence ID" value="MFD1628238.1"/>
    <property type="molecule type" value="Genomic_DNA"/>
</dbReference>
<evidence type="ECO:0000259" key="1">
    <source>
        <dbReference type="Pfam" id="PF12728"/>
    </source>
</evidence>
<proteinExistence type="predicted"/>
<feature type="domain" description="Helix-turn-helix" evidence="1">
    <location>
        <begin position="52"/>
        <end position="98"/>
    </location>
</feature>
<protein>
    <submittedName>
        <fullName evidence="2">Helix-turn-helix domain-containing protein</fullName>
    </submittedName>
</protein>
<dbReference type="InterPro" id="IPR009061">
    <property type="entry name" value="DNA-bd_dom_put_sf"/>
</dbReference>
<accession>A0ABW4I7L4</accession>
<dbReference type="InterPro" id="IPR041657">
    <property type="entry name" value="HTH_17"/>
</dbReference>
<organism evidence="2 3">
    <name type="scientific">Pseudopedobacter beijingensis</name>
    <dbReference type="NCBI Taxonomy" id="1207056"/>
    <lineage>
        <taxon>Bacteria</taxon>
        <taxon>Pseudomonadati</taxon>
        <taxon>Bacteroidota</taxon>
        <taxon>Sphingobacteriia</taxon>
        <taxon>Sphingobacteriales</taxon>
        <taxon>Sphingobacteriaceae</taxon>
        <taxon>Pseudopedobacter</taxon>
    </lineage>
</organism>
<evidence type="ECO:0000313" key="3">
    <source>
        <dbReference type="Proteomes" id="UP001597118"/>
    </source>
</evidence>
<dbReference type="Proteomes" id="UP001597118">
    <property type="component" value="Unassembled WGS sequence"/>
</dbReference>
<evidence type="ECO:0000313" key="2">
    <source>
        <dbReference type="EMBL" id="MFD1628238.1"/>
    </source>
</evidence>
<gene>
    <name evidence="2" type="ORF">ACFSAH_00035</name>
</gene>
<dbReference type="Pfam" id="PF12728">
    <property type="entry name" value="HTH_17"/>
    <property type="match status" value="1"/>
</dbReference>
<keyword evidence="3" id="KW-1185">Reference proteome</keyword>
<dbReference type="PANTHER" id="PTHR34585:SF22">
    <property type="entry name" value="HELIX-TURN-HELIX DOMAIN-CONTAINING PROTEIN"/>
    <property type="match status" value="1"/>
</dbReference>
<dbReference type="SUPFAM" id="SSF46955">
    <property type="entry name" value="Putative DNA-binding domain"/>
    <property type="match status" value="1"/>
</dbReference>